<evidence type="ECO:0000256" key="2">
    <source>
        <dbReference type="ARBA" id="ARBA00023157"/>
    </source>
</evidence>
<keyword evidence="5" id="KW-0472">Membrane</keyword>
<protein>
    <submittedName>
        <fullName evidence="8">C-type lectin domain family 4 member M</fullName>
    </submittedName>
</protein>
<name>A0A9F7R3Z8_ICTPU</name>
<dbReference type="SMART" id="SM00034">
    <property type="entry name" value="CLECT"/>
    <property type="match status" value="1"/>
</dbReference>
<dbReference type="InterPro" id="IPR052309">
    <property type="entry name" value="C-type_Lectin_Domain_Fam1"/>
</dbReference>
<dbReference type="PANTHER" id="PTHR46490:SF6">
    <property type="entry name" value="ASIALOGLYCOPROTEIN RECEPTOR 1-LIKE-RELATED"/>
    <property type="match status" value="1"/>
</dbReference>
<feature type="coiled-coil region" evidence="4">
    <location>
        <begin position="80"/>
        <end position="121"/>
    </location>
</feature>
<feature type="transmembrane region" description="Helical" evidence="5">
    <location>
        <begin position="57"/>
        <end position="78"/>
    </location>
</feature>
<keyword evidence="1" id="KW-0430">Lectin</keyword>
<dbReference type="InterPro" id="IPR001304">
    <property type="entry name" value="C-type_lectin-like"/>
</dbReference>
<evidence type="ECO:0000256" key="1">
    <source>
        <dbReference type="ARBA" id="ARBA00022734"/>
    </source>
</evidence>
<proteinExistence type="predicted"/>
<dbReference type="Gene3D" id="1.20.5.400">
    <property type="match status" value="3"/>
</dbReference>
<keyword evidence="3" id="KW-0325">Glycoprotein</keyword>
<evidence type="ECO:0000256" key="5">
    <source>
        <dbReference type="SAM" id="Phobius"/>
    </source>
</evidence>
<dbReference type="KEGG" id="ipu:124626577"/>
<evidence type="ECO:0000259" key="6">
    <source>
        <dbReference type="PROSITE" id="PS50041"/>
    </source>
</evidence>
<dbReference type="Proteomes" id="UP000221080">
    <property type="component" value="Chromosome 29"/>
</dbReference>
<dbReference type="InterPro" id="IPR016187">
    <property type="entry name" value="CTDL_fold"/>
</dbReference>
<organism evidence="7 8">
    <name type="scientific">Ictalurus punctatus</name>
    <name type="common">Channel catfish</name>
    <name type="synonym">Silurus punctatus</name>
    <dbReference type="NCBI Taxonomy" id="7998"/>
    <lineage>
        <taxon>Eukaryota</taxon>
        <taxon>Metazoa</taxon>
        <taxon>Chordata</taxon>
        <taxon>Craniata</taxon>
        <taxon>Vertebrata</taxon>
        <taxon>Euteleostomi</taxon>
        <taxon>Actinopterygii</taxon>
        <taxon>Neopterygii</taxon>
        <taxon>Teleostei</taxon>
        <taxon>Ostariophysi</taxon>
        <taxon>Siluriformes</taxon>
        <taxon>Ictaluridae</taxon>
        <taxon>Ictalurus</taxon>
    </lineage>
</organism>
<keyword evidence="2" id="KW-1015">Disulfide bond</keyword>
<keyword evidence="7" id="KW-1185">Reference proteome</keyword>
<reference evidence="8" key="2">
    <citation type="submission" date="2025-08" db="UniProtKB">
        <authorList>
            <consortium name="RefSeq"/>
        </authorList>
    </citation>
    <scope>IDENTIFICATION</scope>
    <source>
        <tissue evidence="8">Blood</tissue>
    </source>
</reference>
<dbReference type="PANTHER" id="PTHR46490">
    <property type="entry name" value="C-TYPE LECTIN DOMAIN FAMILY 12 MEMBER A-RELATED"/>
    <property type="match status" value="1"/>
</dbReference>
<keyword evidence="5" id="KW-1133">Transmembrane helix</keyword>
<dbReference type="Pfam" id="PF00059">
    <property type="entry name" value="Lectin_C"/>
    <property type="match status" value="1"/>
</dbReference>
<dbReference type="Gene3D" id="3.10.100.10">
    <property type="entry name" value="Mannose-Binding Protein A, subunit A"/>
    <property type="match status" value="1"/>
</dbReference>
<dbReference type="CDD" id="cd03590">
    <property type="entry name" value="CLECT_DC-SIGN_like"/>
    <property type="match status" value="1"/>
</dbReference>
<keyword evidence="4" id="KW-0175">Coiled coil</keyword>
<gene>
    <name evidence="8" type="primary">LOC124626577</name>
</gene>
<keyword evidence="5" id="KW-0812">Transmembrane</keyword>
<evidence type="ECO:0000313" key="8">
    <source>
        <dbReference type="RefSeq" id="XP_053533490.1"/>
    </source>
</evidence>
<sequence>MFLCSSEQEDMVAVIYEIVDNVEGHDPDTQDEDADAVRRLEVQHTGGDTAWSRCYRVTAVCVVLLCVLLLTAVTVLWIKFTNLNTENNQLQTSYNNLTKERDQLQTSYNNLTKERDQLETSDNTLTIERDQLQTSYNTLTIERDQLQTSYNTLTIERDQLQTSYNTLTIERDQLQTRYNTLTIERDQLQTRYNTLTIERDQLQTRYNTLTIERDQLQKVREELQRLSKQGWIYFSSSFYYISIEKKSWTESRKDCRERRADLVIINNKGEQEFISKILSRRKAWIGLNDRDREGEWKWVDGTPLNTGFWGQSEPNGAARENCVVIHDHTDPVWNWSDYPCDVQFIWICEKTVVI</sequence>
<dbReference type="GeneID" id="124626577"/>
<dbReference type="OrthoDB" id="10255512at2759"/>
<dbReference type="AlphaFoldDB" id="A0A9F7R3Z8"/>
<dbReference type="InterPro" id="IPR018378">
    <property type="entry name" value="C-type_lectin_CS"/>
</dbReference>
<feature type="coiled-coil region" evidence="4">
    <location>
        <begin position="157"/>
        <end position="229"/>
    </location>
</feature>
<reference evidence="7" key="1">
    <citation type="journal article" date="2016" name="Nat. Commun.">
        <title>The channel catfish genome sequence provides insights into the evolution of scale formation in teleosts.</title>
        <authorList>
            <person name="Liu Z."/>
            <person name="Liu S."/>
            <person name="Yao J."/>
            <person name="Bao L."/>
            <person name="Zhang J."/>
            <person name="Li Y."/>
            <person name="Jiang C."/>
            <person name="Sun L."/>
            <person name="Wang R."/>
            <person name="Zhang Y."/>
            <person name="Zhou T."/>
            <person name="Zeng Q."/>
            <person name="Fu Q."/>
            <person name="Gao S."/>
            <person name="Li N."/>
            <person name="Koren S."/>
            <person name="Jiang Y."/>
            <person name="Zimin A."/>
            <person name="Xu P."/>
            <person name="Phillippy A.M."/>
            <person name="Geng X."/>
            <person name="Song L."/>
            <person name="Sun F."/>
            <person name="Li C."/>
            <person name="Wang X."/>
            <person name="Chen A."/>
            <person name="Jin Y."/>
            <person name="Yuan Z."/>
            <person name="Yang Y."/>
            <person name="Tan S."/>
            <person name="Peatman E."/>
            <person name="Lu J."/>
            <person name="Qin Z."/>
            <person name="Dunham R."/>
            <person name="Li Z."/>
            <person name="Sonstegard T."/>
            <person name="Feng J."/>
            <person name="Danzmann R.G."/>
            <person name="Schroeder S."/>
            <person name="Scheffler B."/>
            <person name="Duke M.V."/>
            <person name="Ballard L."/>
            <person name="Kucuktas H."/>
            <person name="Kaltenboeck L."/>
            <person name="Liu H."/>
            <person name="Armbruster J."/>
            <person name="Xie Y."/>
            <person name="Kirby M.L."/>
            <person name="Tian Y."/>
            <person name="Flanagan M.E."/>
            <person name="Mu W."/>
            <person name="Waldbieser G.C."/>
        </authorList>
    </citation>
    <scope>NUCLEOTIDE SEQUENCE [LARGE SCALE GENOMIC DNA]</scope>
    <source>
        <strain evidence="7">SDA103</strain>
    </source>
</reference>
<dbReference type="RefSeq" id="XP_053533490.1">
    <property type="nucleotide sequence ID" value="XM_053677515.1"/>
</dbReference>
<dbReference type="GO" id="GO:0030246">
    <property type="term" value="F:carbohydrate binding"/>
    <property type="evidence" value="ECO:0007669"/>
    <property type="project" value="UniProtKB-KW"/>
</dbReference>
<dbReference type="InterPro" id="IPR033989">
    <property type="entry name" value="CD209-like_CTLD"/>
</dbReference>
<dbReference type="SUPFAM" id="SSF56436">
    <property type="entry name" value="C-type lectin-like"/>
    <property type="match status" value="1"/>
</dbReference>
<feature type="domain" description="C-type lectin" evidence="6">
    <location>
        <begin position="234"/>
        <end position="349"/>
    </location>
</feature>
<evidence type="ECO:0000313" key="7">
    <source>
        <dbReference type="Proteomes" id="UP000221080"/>
    </source>
</evidence>
<evidence type="ECO:0000256" key="3">
    <source>
        <dbReference type="ARBA" id="ARBA00023180"/>
    </source>
</evidence>
<dbReference type="InterPro" id="IPR016186">
    <property type="entry name" value="C-type_lectin-like/link_sf"/>
</dbReference>
<dbReference type="PROSITE" id="PS00615">
    <property type="entry name" value="C_TYPE_LECTIN_1"/>
    <property type="match status" value="1"/>
</dbReference>
<evidence type="ECO:0000256" key="4">
    <source>
        <dbReference type="SAM" id="Coils"/>
    </source>
</evidence>
<accession>A0A9F7R3Z8</accession>
<dbReference type="PROSITE" id="PS50041">
    <property type="entry name" value="C_TYPE_LECTIN_2"/>
    <property type="match status" value="1"/>
</dbReference>